<reference evidence="1 2" key="1">
    <citation type="submission" date="2019-07" db="EMBL/GenBank/DDBJ databases">
        <title>WGS assembly of Gossypium mustelinum.</title>
        <authorList>
            <person name="Chen Z.J."/>
            <person name="Sreedasyam A."/>
            <person name="Ando A."/>
            <person name="Song Q."/>
            <person name="De L."/>
            <person name="Hulse-Kemp A."/>
            <person name="Ding M."/>
            <person name="Ye W."/>
            <person name="Kirkbride R."/>
            <person name="Jenkins J."/>
            <person name="Plott C."/>
            <person name="Lovell J."/>
            <person name="Lin Y.-M."/>
            <person name="Vaughn R."/>
            <person name="Liu B."/>
            <person name="Li W."/>
            <person name="Simpson S."/>
            <person name="Scheffler B."/>
            <person name="Saski C."/>
            <person name="Grover C."/>
            <person name="Hu G."/>
            <person name="Conover J."/>
            <person name="Carlson J."/>
            <person name="Shu S."/>
            <person name="Boston L."/>
            <person name="Williams M."/>
            <person name="Peterson D."/>
            <person name="Mcgee K."/>
            <person name="Jones D."/>
            <person name="Wendel J."/>
            <person name="Stelly D."/>
            <person name="Grimwood J."/>
            <person name="Schmutz J."/>
        </authorList>
    </citation>
    <scope>NUCLEOTIDE SEQUENCE [LARGE SCALE GENOMIC DNA]</scope>
    <source>
        <strain evidence="1">1408120.09</strain>
    </source>
</reference>
<dbReference type="AlphaFoldDB" id="A0A5D2V4A5"/>
<sequence>GQKIQGSQSIVAQLTAFLSSGVSTASPPSIVNPPVLAACWFSSVVPSNSSVVSIHSLTKNIISISGLDKIGFE</sequence>
<evidence type="ECO:0000313" key="1">
    <source>
        <dbReference type="EMBL" id="TYI84186.1"/>
    </source>
</evidence>
<protein>
    <submittedName>
        <fullName evidence="1">Uncharacterized protein</fullName>
    </submittedName>
</protein>
<feature type="non-terminal residue" evidence="1">
    <location>
        <position position="73"/>
    </location>
</feature>
<organism evidence="1 2">
    <name type="scientific">Gossypium mustelinum</name>
    <name type="common">Cotton</name>
    <name type="synonym">Gossypium caicoense</name>
    <dbReference type="NCBI Taxonomy" id="34275"/>
    <lineage>
        <taxon>Eukaryota</taxon>
        <taxon>Viridiplantae</taxon>
        <taxon>Streptophyta</taxon>
        <taxon>Embryophyta</taxon>
        <taxon>Tracheophyta</taxon>
        <taxon>Spermatophyta</taxon>
        <taxon>Magnoliopsida</taxon>
        <taxon>eudicotyledons</taxon>
        <taxon>Gunneridae</taxon>
        <taxon>Pentapetalae</taxon>
        <taxon>rosids</taxon>
        <taxon>malvids</taxon>
        <taxon>Malvales</taxon>
        <taxon>Malvaceae</taxon>
        <taxon>Malvoideae</taxon>
        <taxon>Gossypium</taxon>
    </lineage>
</organism>
<gene>
    <name evidence="1" type="ORF">E1A91_D05G346800v1</name>
</gene>
<feature type="non-terminal residue" evidence="1">
    <location>
        <position position="1"/>
    </location>
</feature>
<keyword evidence="2" id="KW-1185">Reference proteome</keyword>
<evidence type="ECO:0000313" key="2">
    <source>
        <dbReference type="Proteomes" id="UP000323597"/>
    </source>
</evidence>
<name>A0A5D2V4A5_GOSMU</name>
<proteinExistence type="predicted"/>
<accession>A0A5D2V4A5</accession>
<dbReference type="Proteomes" id="UP000323597">
    <property type="component" value="Chromosome D05"/>
</dbReference>
<dbReference type="EMBL" id="CM017653">
    <property type="protein sequence ID" value="TYI84186.1"/>
    <property type="molecule type" value="Genomic_DNA"/>
</dbReference>